<accession>A0A919EUD8</accession>
<feature type="compositionally biased region" description="Pro residues" evidence="1">
    <location>
        <begin position="22"/>
        <end position="31"/>
    </location>
</feature>
<keyword evidence="2" id="KW-0812">Transmembrane</keyword>
<proteinExistence type="predicted"/>
<dbReference type="EMBL" id="BNBF01000002">
    <property type="protein sequence ID" value="GHG38655.1"/>
    <property type="molecule type" value="Genomic_DNA"/>
</dbReference>
<dbReference type="Proteomes" id="UP000619355">
    <property type="component" value="Unassembled WGS sequence"/>
</dbReference>
<evidence type="ECO:0000256" key="2">
    <source>
        <dbReference type="SAM" id="Phobius"/>
    </source>
</evidence>
<sequence length="249" mass="26913">MAVRVPIRPGCPPPYRRRMPGQIPPTAPSTAPPAASGTGSRGLGCLGCAGLVFVAVVALFVQLTWDSPRDLPRVAPGEMARRAVRHSQEAYDVLGFTRTVPPGARRTGVGAENTLRAGDCHDGGLLGLEDKTVDGAYRMVHDWALDDVPESRAVPGLRRLHRRLQEDGWTVSSYREGGKDGQDWSLYVRRDGEDERMSFTWSPDRRYFTGGATAPCAYDTGWTEGDGTSWSPSDAADQVSPPVLGPGRP</sequence>
<comment type="caution">
    <text evidence="3">The sequence shown here is derived from an EMBL/GenBank/DDBJ whole genome shotgun (WGS) entry which is preliminary data.</text>
</comment>
<keyword evidence="4" id="KW-1185">Reference proteome</keyword>
<organism evidence="3 4">
    <name type="scientific">Streptomyces capoamus</name>
    <dbReference type="NCBI Taxonomy" id="68183"/>
    <lineage>
        <taxon>Bacteria</taxon>
        <taxon>Bacillati</taxon>
        <taxon>Actinomycetota</taxon>
        <taxon>Actinomycetes</taxon>
        <taxon>Kitasatosporales</taxon>
        <taxon>Streptomycetaceae</taxon>
        <taxon>Streptomyces</taxon>
    </lineage>
</organism>
<gene>
    <name evidence="3" type="ORF">GCM10018980_11600</name>
</gene>
<dbReference type="AlphaFoldDB" id="A0A919EUD8"/>
<evidence type="ECO:0000256" key="1">
    <source>
        <dbReference type="SAM" id="MobiDB-lite"/>
    </source>
</evidence>
<reference evidence="4" key="1">
    <citation type="journal article" date="2019" name="Int. J. Syst. Evol. Microbiol.">
        <title>The Global Catalogue of Microorganisms (GCM) 10K type strain sequencing project: providing services to taxonomists for standard genome sequencing and annotation.</title>
        <authorList>
            <consortium name="The Broad Institute Genomics Platform"/>
            <consortium name="The Broad Institute Genome Sequencing Center for Infectious Disease"/>
            <person name="Wu L."/>
            <person name="Ma J."/>
        </authorList>
    </citation>
    <scope>NUCLEOTIDE SEQUENCE [LARGE SCALE GENOMIC DNA]</scope>
    <source>
        <strain evidence="4">JCM 4253</strain>
    </source>
</reference>
<feature type="region of interest" description="Disordered" evidence="1">
    <location>
        <begin position="1"/>
        <end position="38"/>
    </location>
</feature>
<keyword evidence="2" id="KW-1133">Transmembrane helix</keyword>
<name>A0A919EUD8_9ACTN</name>
<evidence type="ECO:0000313" key="4">
    <source>
        <dbReference type="Proteomes" id="UP000619355"/>
    </source>
</evidence>
<feature type="region of interest" description="Disordered" evidence="1">
    <location>
        <begin position="218"/>
        <end position="249"/>
    </location>
</feature>
<keyword evidence="2" id="KW-0472">Membrane</keyword>
<feature type="transmembrane region" description="Helical" evidence="2">
    <location>
        <begin position="43"/>
        <end position="65"/>
    </location>
</feature>
<protein>
    <submittedName>
        <fullName evidence="3">Uncharacterized protein</fullName>
    </submittedName>
</protein>
<evidence type="ECO:0000313" key="3">
    <source>
        <dbReference type="EMBL" id="GHG38655.1"/>
    </source>
</evidence>